<evidence type="ECO:0000313" key="1">
    <source>
        <dbReference type="EnsemblMetazoa" id="ENSAATROPP009368"/>
    </source>
</evidence>
<keyword evidence="2" id="KW-1185">Reference proteome</keyword>
<dbReference type="EnsemblMetazoa" id="ENSAATROPT010383">
    <property type="protein sequence ID" value="ENSAATROPP009368"/>
    <property type="gene ID" value="ENSAATROPG008436"/>
</dbReference>
<evidence type="ECO:0000313" key="2">
    <source>
        <dbReference type="Proteomes" id="UP000075880"/>
    </source>
</evidence>
<reference evidence="1" key="1">
    <citation type="submission" date="2024-04" db="UniProtKB">
        <authorList>
            <consortium name="EnsemblMetazoa"/>
        </authorList>
    </citation>
    <scope>IDENTIFICATION</scope>
    <source>
        <strain evidence="1">EBRO</strain>
    </source>
</reference>
<accession>A0AAG5DF36</accession>
<name>A0AAG5DF36_ANOAO</name>
<dbReference type="AlphaFoldDB" id="A0AAG5DF36"/>
<proteinExistence type="predicted"/>
<sequence length="96" mass="10892">MGTKRARILEATLMVRNIARVGVCGACRRWFYWFGDRVEHKKALNFMAALDHDRSARTHSPRASIKMSPSGKLGECTKSMNATQANGNNRKVLFFF</sequence>
<organism evidence="1 2">
    <name type="scientific">Anopheles atroparvus</name>
    <name type="common">European mosquito</name>
    <dbReference type="NCBI Taxonomy" id="41427"/>
    <lineage>
        <taxon>Eukaryota</taxon>
        <taxon>Metazoa</taxon>
        <taxon>Ecdysozoa</taxon>
        <taxon>Arthropoda</taxon>
        <taxon>Hexapoda</taxon>
        <taxon>Insecta</taxon>
        <taxon>Pterygota</taxon>
        <taxon>Neoptera</taxon>
        <taxon>Endopterygota</taxon>
        <taxon>Diptera</taxon>
        <taxon>Nematocera</taxon>
        <taxon>Culicoidea</taxon>
        <taxon>Culicidae</taxon>
        <taxon>Anophelinae</taxon>
        <taxon>Anopheles</taxon>
    </lineage>
</organism>
<protein>
    <submittedName>
        <fullName evidence="1">Uncharacterized protein</fullName>
    </submittedName>
</protein>
<dbReference type="Proteomes" id="UP000075880">
    <property type="component" value="Unassembled WGS sequence"/>
</dbReference>